<dbReference type="InterPro" id="IPR014017">
    <property type="entry name" value="DNA_helicase_UvrD-like_C"/>
</dbReference>
<dbReference type="EC" id="5.6.2.4" evidence="7"/>
<keyword evidence="3 9" id="KW-0347">Helicase</keyword>
<proteinExistence type="predicted"/>
<evidence type="ECO:0000256" key="1">
    <source>
        <dbReference type="ARBA" id="ARBA00022741"/>
    </source>
</evidence>
<evidence type="ECO:0000256" key="10">
    <source>
        <dbReference type="SAM" id="MobiDB-lite"/>
    </source>
</evidence>
<dbReference type="Gene3D" id="3.40.50.300">
    <property type="entry name" value="P-loop containing nucleotide triphosphate hydrolases"/>
    <property type="match status" value="3"/>
</dbReference>
<comment type="catalytic activity">
    <reaction evidence="6">
        <text>Couples ATP hydrolysis with the unwinding of duplex DNA by translocating in the 3'-5' direction.</text>
        <dbReference type="EC" id="5.6.2.4"/>
    </reaction>
</comment>
<evidence type="ECO:0000256" key="5">
    <source>
        <dbReference type="ARBA" id="ARBA00023235"/>
    </source>
</evidence>
<evidence type="ECO:0000313" key="13">
    <source>
        <dbReference type="Proteomes" id="UP001055940"/>
    </source>
</evidence>
<evidence type="ECO:0000256" key="3">
    <source>
        <dbReference type="ARBA" id="ARBA00022806"/>
    </source>
</evidence>
<dbReference type="EMBL" id="CP099837">
    <property type="protein sequence ID" value="USY22508.1"/>
    <property type="molecule type" value="Genomic_DNA"/>
</dbReference>
<accession>A0ABY5DH50</accession>
<dbReference type="InterPro" id="IPR000212">
    <property type="entry name" value="DNA_helicase_UvrD/REP"/>
</dbReference>
<evidence type="ECO:0000256" key="6">
    <source>
        <dbReference type="ARBA" id="ARBA00034617"/>
    </source>
</evidence>
<evidence type="ECO:0000256" key="7">
    <source>
        <dbReference type="ARBA" id="ARBA00034808"/>
    </source>
</evidence>
<keyword evidence="2 9" id="KW-0378">Hydrolase</keyword>
<feature type="binding site" evidence="9">
    <location>
        <begin position="299"/>
        <end position="306"/>
    </location>
    <ligand>
        <name>ATP</name>
        <dbReference type="ChEBI" id="CHEBI:30616"/>
    </ligand>
</feature>
<dbReference type="InterPro" id="IPR014016">
    <property type="entry name" value="UvrD-like_ATP-bd"/>
</dbReference>
<feature type="region of interest" description="Disordered" evidence="10">
    <location>
        <begin position="121"/>
        <end position="167"/>
    </location>
</feature>
<sequence length="811" mass="89333">MSVPGKTTLRLLDKADKQIRKLPQSVKGALYDFQYKFRENPTATGLKFQQLKGHDKLHSARVNADYRALLFHVGDGDYILVGVRKRQHVYDNLDRFRYEVNKVTGALEIFGIVESRDAAEEAPQEGLAKPAPAVEATEPAEPEVKPEPVPEPAPAAEAAEPPSSHGAPLFAAYSAEQLRRLGVAEGLVEEALAVRGESALLELVYGAPAHTEEVLLALADGRGFDEVLEDITAPVTAEGPVDPADFTAALARPSTRVTTSDTGLREVLEDDFSAWKVFLHPTQEKLVRRTYRGPARVSGGPGTGKTIVALHRVKNLVENLPTGRNKAVLLTTYNTNLAADLRLRLRDLAGQTVLDRVDIVNIDSLSRRIVNEGGQGGHGRRPISDSQVTREWRGMLTELGEQRWTAEFLEDEWNQVIVGQGIRTRSEYFRARRAGRGQRISRAQRAEIWQLVERFTMRLEEKGVWTYRQIAQAAARIEGERAAKILENRDREARAGGQFLHRADESSTRLRFRYEHVVVDEAQDLSSADWTLLRATVDQGENDIFLVGDTHQRIYDNRVSLGALGINIRGRSSRLTLSYRTTREILGSALGLLGEEEWDDLDDGTDTLSGYRSVLRGPRPVFRGSRTWAAECDAIVAWAKDLRDNAPHDTAPSIAVAAPTKEEVDAVQYALNRGGVRAASLGREGPPAGFEEAVHVGTLHRFKGLEYQHVTIAAMCEGLVPRAGLERLRASDPTRYAQEVQKARSLMFVAATRARDSLTITWHGDPSPLLPEKAARAEEAEGGAAGPAGTTGPEEEGFEDNGLFKPPNALL</sequence>
<feature type="compositionally biased region" description="Low complexity" evidence="10">
    <location>
        <begin position="128"/>
        <end position="139"/>
    </location>
</feature>
<dbReference type="InterPro" id="IPR035093">
    <property type="entry name" value="RelE/ParE_toxin_dom_sf"/>
</dbReference>
<dbReference type="PROSITE" id="PS51198">
    <property type="entry name" value="UVRD_HELICASE_ATP_BIND"/>
    <property type="match status" value="1"/>
</dbReference>
<evidence type="ECO:0000313" key="12">
    <source>
        <dbReference type="EMBL" id="USY22508.1"/>
    </source>
</evidence>
<evidence type="ECO:0000256" key="8">
    <source>
        <dbReference type="ARBA" id="ARBA00048988"/>
    </source>
</evidence>
<feature type="domain" description="UvrD-like helicase ATP-binding" evidence="11">
    <location>
        <begin position="278"/>
        <end position="589"/>
    </location>
</feature>
<dbReference type="SUPFAM" id="SSF52540">
    <property type="entry name" value="P-loop containing nucleoside triphosphate hydrolases"/>
    <property type="match status" value="1"/>
</dbReference>
<gene>
    <name evidence="12" type="ORF">NE857_13370</name>
</gene>
<dbReference type="PANTHER" id="PTHR11070:SF45">
    <property type="entry name" value="DNA 3'-5' HELICASE"/>
    <property type="match status" value="1"/>
</dbReference>
<dbReference type="Pfam" id="PF00580">
    <property type="entry name" value="UvrD-helicase"/>
    <property type="match status" value="1"/>
</dbReference>
<dbReference type="Pfam" id="PF13361">
    <property type="entry name" value="UvrD_C"/>
    <property type="match status" value="1"/>
</dbReference>
<keyword evidence="13" id="KW-1185">Reference proteome</keyword>
<dbReference type="SUPFAM" id="SSF143011">
    <property type="entry name" value="RelE-like"/>
    <property type="match status" value="1"/>
</dbReference>
<evidence type="ECO:0000256" key="9">
    <source>
        <dbReference type="PROSITE-ProRule" id="PRU00560"/>
    </source>
</evidence>
<dbReference type="InterPro" id="IPR027417">
    <property type="entry name" value="P-loop_NTPase"/>
</dbReference>
<organism evidence="12 13">
    <name type="scientific">Nocardiopsis exhalans</name>
    <dbReference type="NCBI Taxonomy" id="163604"/>
    <lineage>
        <taxon>Bacteria</taxon>
        <taxon>Bacillati</taxon>
        <taxon>Actinomycetota</taxon>
        <taxon>Actinomycetes</taxon>
        <taxon>Streptosporangiales</taxon>
        <taxon>Nocardiopsidaceae</taxon>
        <taxon>Nocardiopsis</taxon>
    </lineage>
</organism>
<feature type="region of interest" description="Disordered" evidence="10">
    <location>
        <begin position="762"/>
        <end position="811"/>
    </location>
</feature>
<protein>
    <recommendedName>
        <fullName evidence="7">DNA 3'-5' helicase</fullName>
        <ecNumber evidence="7">5.6.2.4</ecNumber>
    </recommendedName>
</protein>
<dbReference type="RefSeq" id="WP_254421280.1">
    <property type="nucleotide sequence ID" value="NZ_BAAAJB010000031.1"/>
</dbReference>
<keyword evidence="5" id="KW-0413">Isomerase</keyword>
<evidence type="ECO:0000259" key="11">
    <source>
        <dbReference type="PROSITE" id="PS51198"/>
    </source>
</evidence>
<evidence type="ECO:0000256" key="2">
    <source>
        <dbReference type="ARBA" id="ARBA00022801"/>
    </source>
</evidence>
<evidence type="ECO:0000256" key="4">
    <source>
        <dbReference type="ARBA" id="ARBA00022840"/>
    </source>
</evidence>
<keyword evidence="1 9" id="KW-0547">Nucleotide-binding</keyword>
<comment type="catalytic activity">
    <reaction evidence="8">
        <text>ATP + H2O = ADP + phosphate + H(+)</text>
        <dbReference type="Rhea" id="RHEA:13065"/>
        <dbReference type="ChEBI" id="CHEBI:15377"/>
        <dbReference type="ChEBI" id="CHEBI:15378"/>
        <dbReference type="ChEBI" id="CHEBI:30616"/>
        <dbReference type="ChEBI" id="CHEBI:43474"/>
        <dbReference type="ChEBI" id="CHEBI:456216"/>
        <dbReference type="EC" id="5.6.2.4"/>
    </reaction>
</comment>
<keyword evidence="4 9" id="KW-0067">ATP-binding</keyword>
<dbReference type="PANTHER" id="PTHR11070">
    <property type="entry name" value="UVRD / RECB / PCRA DNA HELICASE FAMILY MEMBER"/>
    <property type="match status" value="1"/>
</dbReference>
<reference evidence="12" key="1">
    <citation type="submission" date="2022-06" db="EMBL/GenBank/DDBJ databases">
        <authorList>
            <person name="Ping M."/>
        </authorList>
    </citation>
    <scope>NUCLEOTIDE SEQUENCE</scope>
    <source>
        <strain evidence="12">JCM11759T</strain>
    </source>
</reference>
<dbReference type="Gene3D" id="3.30.2310.20">
    <property type="entry name" value="RelE-like"/>
    <property type="match status" value="1"/>
</dbReference>
<name>A0ABY5DH50_9ACTN</name>
<dbReference type="Proteomes" id="UP001055940">
    <property type="component" value="Chromosome"/>
</dbReference>